<sequence length="293" mass="33884">MPDYRDKQIVETYQKGSPHLLPPHDRVEEFQARRRANSRDSYQHSRTRSPAYDDYGLKPAKSVSPTAAATVGTAVGNAVARRRHSMSPDKGQLQRRYHYESDSDSDSDSDTSSRRSHQRKKDSKGLRHAPCSDKCNDNPKEPKEEDLSDYSSSEEAKQKKDRRKNIALTAGLASITTIAAANGLYQNTKAYHARKNAVKQGEMCSHEEQKLRNKGLAMDLFSAGVIAVSANNVRLGWQRYQNAKKLSKEQEERAIRKKEKRRAESWDRRDDYDYDYDYRRGDDYRRDDDYRRR</sequence>
<keyword evidence="4" id="KW-1185">Reference proteome</keyword>
<feature type="compositionally biased region" description="Basic and acidic residues" evidence="1">
    <location>
        <begin position="130"/>
        <end position="145"/>
    </location>
</feature>
<feature type="compositionally biased region" description="Low complexity" evidence="1">
    <location>
        <begin position="66"/>
        <end position="79"/>
    </location>
</feature>
<dbReference type="OrthoDB" id="5407645at2759"/>
<keyword evidence="2" id="KW-0472">Membrane</keyword>
<feature type="compositionally biased region" description="Basic and acidic residues" evidence="1">
    <location>
        <begin position="22"/>
        <end position="43"/>
    </location>
</feature>
<accession>A0A8H3PH52</accession>
<comment type="caution">
    <text evidence="3">The sequence shown here is derived from an EMBL/GenBank/DDBJ whole genome shotgun (WGS) entry which is preliminary data.</text>
</comment>
<name>A0A8H3PH52_9LECA</name>
<evidence type="ECO:0000313" key="4">
    <source>
        <dbReference type="Proteomes" id="UP000664521"/>
    </source>
</evidence>
<keyword evidence="2" id="KW-0812">Transmembrane</keyword>
<evidence type="ECO:0000256" key="2">
    <source>
        <dbReference type="SAM" id="Phobius"/>
    </source>
</evidence>
<feature type="compositionally biased region" description="Basic and acidic residues" evidence="1">
    <location>
        <begin position="261"/>
        <end position="293"/>
    </location>
</feature>
<keyword evidence="2" id="KW-1133">Transmembrane helix</keyword>
<feature type="transmembrane region" description="Helical" evidence="2">
    <location>
        <begin position="166"/>
        <end position="185"/>
    </location>
</feature>
<protein>
    <submittedName>
        <fullName evidence="3">Uncharacterized protein</fullName>
    </submittedName>
</protein>
<proteinExistence type="predicted"/>
<evidence type="ECO:0000256" key="1">
    <source>
        <dbReference type="SAM" id="MobiDB-lite"/>
    </source>
</evidence>
<organism evidence="3 4">
    <name type="scientific">Heterodermia speciosa</name>
    <dbReference type="NCBI Taxonomy" id="116794"/>
    <lineage>
        <taxon>Eukaryota</taxon>
        <taxon>Fungi</taxon>
        <taxon>Dikarya</taxon>
        <taxon>Ascomycota</taxon>
        <taxon>Pezizomycotina</taxon>
        <taxon>Lecanoromycetes</taxon>
        <taxon>OSLEUM clade</taxon>
        <taxon>Lecanoromycetidae</taxon>
        <taxon>Caliciales</taxon>
        <taxon>Physciaceae</taxon>
        <taxon>Heterodermia</taxon>
    </lineage>
</organism>
<dbReference type="Proteomes" id="UP000664521">
    <property type="component" value="Unassembled WGS sequence"/>
</dbReference>
<dbReference type="AlphaFoldDB" id="A0A8H3PH52"/>
<feature type="region of interest" description="Disordered" evidence="1">
    <location>
        <begin position="246"/>
        <end position="293"/>
    </location>
</feature>
<reference evidence="3" key="1">
    <citation type="submission" date="2021-03" db="EMBL/GenBank/DDBJ databases">
        <authorList>
            <person name="Tagirdzhanova G."/>
        </authorList>
    </citation>
    <scope>NUCLEOTIDE SEQUENCE</scope>
</reference>
<dbReference type="EMBL" id="CAJPDS010000147">
    <property type="protein sequence ID" value="CAF9940205.1"/>
    <property type="molecule type" value="Genomic_DNA"/>
</dbReference>
<feature type="region of interest" description="Disordered" evidence="1">
    <location>
        <begin position="1"/>
        <end position="162"/>
    </location>
</feature>
<evidence type="ECO:0000313" key="3">
    <source>
        <dbReference type="EMBL" id="CAF9940205.1"/>
    </source>
</evidence>
<gene>
    <name evidence="3" type="ORF">HETSPECPRED_002202</name>
</gene>